<dbReference type="Pfam" id="PF13560">
    <property type="entry name" value="HTH_31"/>
    <property type="match status" value="1"/>
</dbReference>
<sequence length="287" mass="30895">MQNEADRCTGAGPAVRNAVGGSVSRWKELPAGLPAPVHQLIVRLRGLKDRSELGTRQLSARTGYSAKSWQRYLNGRALPPREAVEALCRVGGDDPTRLLALHEIAAQHWAEGRPDATEPPGSPTAAPEPTRGERQPHGRLLRTAVIAGAVVTVLSVSVALLLAVRLTEARAQLARERGDTVTTAPATVTESLVPVIYTCRLERADGRWYAGLSRTTDVLLSNTQVGLEVAEAQCLLRRAGTAPGDIDGVFGPKTRRAVERMQKRNGLIVNGVIDPPTWKALRKADPE</sequence>
<dbReference type="InterPro" id="IPR010982">
    <property type="entry name" value="Lambda_DNA-bd_dom_sf"/>
</dbReference>
<accession>A0A6N9USG6</accession>
<dbReference type="InterPro" id="IPR002477">
    <property type="entry name" value="Peptidoglycan-bd-like"/>
</dbReference>
<evidence type="ECO:0000313" key="4">
    <source>
        <dbReference type="EMBL" id="NEB20508.1"/>
    </source>
</evidence>
<dbReference type="Pfam" id="PF01471">
    <property type="entry name" value="PG_binding_1"/>
    <property type="match status" value="1"/>
</dbReference>
<keyword evidence="2" id="KW-0472">Membrane</keyword>
<reference evidence="4 5" key="1">
    <citation type="submission" date="2020-01" db="EMBL/GenBank/DDBJ databases">
        <title>Insect and environment-associated Actinomycetes.</title>
        <authorList>
            <person name="Currrie C."/>
            <person name="Chevrette M."/>
            <person name="Carlson C."/>
            <person name="Stubbendieck R."/>
            <person name="Wendt-Pienkowski E."/>
        </authorList>
    </citation>
    <scope>NUCLEOTIDE SEQUENCE [LARGE SCALE GENOMIC DNA]</scope>
    <source>
        <strain evidence="4 5">SID14172</strain>
    </source>
</reference>
<feature type="domain" description="Peptidoglycan binding-like" evidence="3">
    <location>
        <begin position="227"/>
        <end position="281"/>
    </location>
</feature>
<evidence type="ECO:0000259" key="3">
    <source>
        <dbReference type="Pfam" id="PF01471"/>
    </source>
</evidence>
<evidence type="ECO:0000256" key="2">
    <source>
        <dbReference type="SAM" id="Phobius"/>
    </source>
</evidence>
<feature type="region of interest" description="Disordered" evidence="1">
    <location>
        <begin position="110"/>
        <end position="136"/>
    </location>
</feature>
<feature type="transmembrane region" description="Helical" evidence="2">
    <location>
        <begin position="140"/>
        <end position="164"/>
    </location>
</feature>
<dbReference type="EMBL" id="JAAGMB010000643">
    <property type="protein sequence ID" value="NEB20508.1"/>
    <property type="molecule type" value="Genomic_DNA"/>
</dbReference>
<comment type="caution">
    <text evidence="4">The sequence shown here is derived from an EMBL/GenBank/DDBJ whole genome shotgun (WGS) entry which is preliminary data.</text>
</comment>
<dbReference type="Gene3D" id="1.10.101.10">
    <property type="entry name" value="PGBD-like superfamily/PGBD"/>
    <property type="match status" value="1"/>
</dbReference>
<dbReference type="SUPFAM" id="SSF47090">
    <property type="entry name" value="PGBD-like"/>
    <property type="match status" value="1"/>
</dbReference>
<dbReference type="InterPro" id="IPR001387">
    <property type="entry name" value="Cro/C1-type_HTH"/>
</dbReference>
<keyword evidence="2" id="KW-1133">Transmembrane helix</keyword>
<gene>
    <name evidence="4" type="ORF">G3I46_29100</name>
</gene>
<dbReference type="InterPro" id="IPR036366">
    <property type="entry name" value="PGBDSf"/>
</dbReference>
<protein>
    <submittedName>
        <fullName evidence="4">Helix-turn-helix domain-containing protein</fullName>
    </submittedName>
</protein>
<dbReference type="AlphaFoldDB" id="A0A6N9USG6"/>
<dbReference type="InterPro" id="IPR036365">
    <property type="entry name" value="PGBD-like_sf"/>
</dbReference>
<evidence type="ECO:0000256" key="1">
    <source>
        <dbReference type="SAM" id="MobiDB-lite"/>
    </source>
</evidence>
<keyword evidence="2" id="KW-0812">Transmembrane</keyword>
<dbReference type="Proteomes" id="UP000469545">
    <property type="component" value="Unassembled WGS sequence"/>
</dbReference>
<name>A0A6N9USG6_9ACTN</name>
<proteinExistence type="predicted"/>
<organism evidence="4 5">
    <name type="scientific">Streptomyces coelicoflavus</name>
    <dbReference type="NCBI Taxonomy" id="285562"/>
    <lineage>
        <taxon>Bacteria</taxon>
        <taxon>Bacillati</taxon>
        <taxon>Actinomycetota</taxon>
        <taxon>Actinomycetes</taxon>
        <taxon>Kitasatosporales</taxon>
        <taxon>Streptomycetaceae</taxon>
        <taxon>Streptomyces</taxon>
    </lineage>
</organism>
<evidence type="ECO:0000313" key="5">
    <source>
        <dbReference type="Proteomes" id="UP000469545"/>
    </source>
</evidence>
<dbReference type="CDD" id="cd00093">
    <property type="entry name" value="HTH_XRE"/>
    <property type="match status" value="1"/>
</dbReference>
<keyword evidence="5" id="KW-1185">Reference proteome</keyword>
<dbReference type="SUPFAM" id="SSF47413">
    <property type="entry name" value="lambda repressor-like DNA-binding domains"/>
    <property type="match status" value="1"/>
</dbReference>
<dbReference type="GO" id="GO:0003677">
    <property type="term" value="F:DNA binding"/>
    <property type="evidence" value="ECO:0007669"/>
    <property type="project" value="InterPro"/>
</dbReference>